<evidence type="ECO:0000313" key="3">
    <source>
        <dbReference type="Proteomes" id="UP001066276"/>
    </source>
</evidence>
<sequence length="115" mass="13742">MTKHALFLYYRARHPRRSNQEVRQTKKRCVVMPRPRDSRFTEEDNVVMPRPRDSRFTHVYYKMGTPVGMGGFQKQEAKPRHEEKRTQKENDWWCVPPPLNEDKGDLRSGAEEPEV</sequence>
<feature type="region of interest" description="Disordered" evidence="1">
    <location>
        <begin position="67"/>
        <end position="115"/>
    </location>
</feature>
<reference evidence="2" key="1">
    <citation type="journal article" date="2022" name="bioRxiv">
        <title>Sequencing and chromosome-scale assembly of the giantPleurodeles waltlgenome.</title>
        <authorList>
            <person name="Brown T."/>
            <person name="Elewa A."/>
            <person name="Iarovenko S."/>
            <person name="Subramanian E."/>
            <person name="Araus A.J."/>
            <person name="Petzold A."/>
            <person name="Susuki M."/>
            <person name="Suzuki K.-i.T."/>
            <person name="Hayashi T."/>
            <person name="Toyoda A."/>
            <person name="Oliveira C."/>
            <person name="Osipova E."/>
            <person name="Leigh N.D."/>
            <person name="Simon A."/>
            <person name="Yun M.H."/>
        </authorList>
    </citation>
    <scope>NUCLEOTIDE SEQUENCE</scope>
    <source>
        <strain evidence="2">20211129_DDA</strain>
        <tissue evidence="2">Liver</tissue>
    </source>
</reference>
<protein>
    <submittedName>
        <fullName evidence="2">Uncharacterized protein</fullName>
    </submittedName>
</protein>
<feature type="compositionally biased region" description="Basic and acidic residues" evidence="1">
    <location>
        <begin position="75"/>
        <end position="91"/>
    </location>
</feature>
<name>A0AAV7RPQ0_PLEWA</name>
<dbReference type="Proteomes" id="UP001066276">
    <property type="component" value="Chromosome 5"/>
</dbReference>
<dbReference type="EMBL" id="JANPWB010000009">
    <property type="protein sequence ID" value="KAJ1152840.1"/>
    <property type="molecule type" value="Genomic_DNA"/>
</dbReference>
<accession>A0AAV7RPQ0</accession>
<keyword evidence="3" id="KW-1185">Reference proteome</keyword>
<gene>
    <name evidence="2" type="ORF">NDU88_005614</name>
</gene>
<feature type="compositionally biased region" description="Basic and acidic residues" evidence="1">
    <location>
        <begin position="100"/>
        <end position="115"/>
    </location>
</feature>
<proteinExistence type="predicted"/>
<comment type="caution">
    <text evidence="2">The sequence shown here is derived from an EMBL/GenBank/DDBJ whole genome shotgun (WGS) entry which is preliminary data.</text>
</comment>
<evidence type="ECO:0000256" key="1">
    <source>
        <dbReference type="SAM" id="MobiDB-lite"/>
    </source>
</evidence>
<organism evidence="2 3">
    <name type="scientific">Pleurodeles waltl</name>
    <name type="common">Iberian ribbed newt</name>
    <dbReference type="NCBI Taxonomy" id="8319"/>
    <lineage>
        <taxon>Eukaryota</taxon>
        <taxon>Metazoa</taxon>
        <taxon>Chordata</taxon>
        <taxon>Craniata</taxon>
        <taxon>Vertebrata</taxon>
        <taxon>Euteleostomi</taxon>
        <taxon>Amphibia</taxon>
        <taxon>Batrachia</taxon>
        <taxon>Caudata</taxon>
        <taxon>Salamandroidea</taxon>
        <taxon>Salamandridae</taxon>
        <taxon>Pleurodelinae</taxon>
        <taxon>Pleurodeles</taxon>
    </lineage>
</organism>
<dbReference type="AlphaFoldDB" id="A0AAV7RPQ0"/>
<evidence type="ECO:0000313" key="2">
    <source>
        <dbReference type="EMBL" id="KAJ1152840.1"/>
    </source>
</evidence>